<dbReference type="InterPro" id="IPR023213">
    <property type="entry name" value="CAT-like_dom_sf"/>
</dbReference>
<accession>A0A9P3Q012</accession>
<evidence type="ECO:0000313" key="7">
    <source>
        <dbReference type="Proteomes" id="UP001063166"/>
    </source>
</evidence>
<dbReference type="Proteomes" id="UP001063166">
    <property type="component" value="Unassembled WGS sequence"/>
</dbReference>
<dbReference type="GO" id="GO:0009437">
    <property type="term" value="P:carnitine metabolic process"/>
    <property type="evidence" value="ECO:0007669"/>
    <property type="project" value="TreeGrafter"/>
</dbReference>
<dbReference type="AlphaFoldDB" id="A0A9P3Q012"/>
<dbReference type="InterPro" id="IPR000542">
    <property type="entry name" value="Carn_acyl_trans"/>
</dbReference>
<dbReference type="Pfam" id="PF00755">
    <property type="entry name" value="Carn_acyltransf"/>
    <property type="match status" value="2"/>
</dbReference>
<keyword evidence="7" id="KW-1185">Reference proteome</keyword>
<evidence type="ECO:0000256" key="3">
    <source>
        <dbReference type="ARBA" id="ARBA00023315"/>
    </source>
</evidence>
<feature type="domain" description="Choline/carnitine acyltransferase" evidence="5">
    <location>
        <begin position="378"/>
        <end position="479"/>
    </location>
</feature>
<feature type="active site" description="Proton acceptor" evidence="4">
    <location>
        <position position="297"/>
    </location>
</feature>
<evidence type="ECO:0000256" key="4">
    <source>
        <dbReference type="PIRSR" id="PIRSR600542-1"/>
    </source>
</evidence>
<dbReference type="SUPFAM" id="SSF52777">
    <property type="entry name" value="CoA-dependent acyltransferases"/>
    <property type="match status" value="2"/>
</dbReference>
<dbReference type="OrthoDB" id="240216at2759"/>
<proteinExistence type="inferred from homology"/>
<dbReference type="InterPro" id="IPR039551">
    <property type="entry name" value="Cho/carn_acyl_trans"/>
</dbReference>
<gene>
    <name evidence="6" type="ORF">LshimejAT787_1801030</name>
</gene>
<comment type="caution">
    <text evidence="6">The sequence shown here is derived from an EMBL/GenBank/DDBJ whole genome shotgun (WGS) entry which is preliminary data.</text>
</comment>
<evidence type="ECO:0000313" key="6">
    <source>
        <dbReference type="EMBL" id="GLB44766.1"/>
    </source>
</evidence>
<dbReference type="EMBL" id="BRPK01000018">
    <property type="protein sequence ID" value="GLB44766.1"/>
    <property type="molecule type" value="Genomic_DNA"/>
</dbReference>
<evidence type="ECO:0000256" key="2">
    <source>
        <dbReference type="ARBA" id="ARBA00022679"/>
    </source>
</evidence>
<reference evidence="6" key="1">
    <citation type="submission" date="2022-07" db="EMBL/GenBank/DDBJ databases">
        <title>The genome of Lyophyllum shimeji provides insight into the initial evolution of ectomycorrhizal fungal genome.</title>
        <authorList>
            <person name="Kobayashi Y."/>
            <person name="Shibata T."/>
            <person name="Hirakawa H."/>
            <person name="Shigenobu S."/>
            <person name="Nishiyama T."/>
            <person name="Yamada A."/>
            <person name="Hasebe M."/>
            <person name="Kawaguchi M."/>
        </authorList>
    </citation>
    <scope>NUCLEOTIDE SEQUENCE</scope>
    <source>
        <strain evidence="6">AT787</strain>
    </source>
</reference>
<dbReference type="Gene3D" id="3.30.559.70">
    <property type="entry name" value="Choline/Carnitine o-acyltransferase, domain 2"/>
    <property type="match status" value="1"/>
</dbReference>
<dbReference type="InterPro" id="IPR042231">
    <property type="entry name" value="Cho/carn_acyl_trans_2"/>
</dbReference>
<dbReference type="GO" id="GO:0005739">
    <property type="term" value="C:mitochondrion"/>
    <property type="evidence" value="ECO:0007669"/>
    <property type="project" value="TreeGrafter"/>
</dbReference>
<organism evidence="6 7">
    <name type="scientific">Lyophyllum shimeji</name>
    <name type="common">Hon-shimeji</name>
    <name type="synonym">Tricholoma shimeji</name>
    <dbReference type="NCBI Taxonomy" id="47721"/>
    <lineage>
        <taxon>Eukaryota</taxon>
        <taxon>Fungi</taxon>
        <taxon>Dikarya</taxon>
        <taxon>Basidiomycota</taxon>
        <taxon>Agaricomycotina</taxon>
        <taxon>Agaricomycetes</taxon>
        <taxon>Agaricomycetidae</taxon>
        <taxon>Agaricales</taxon>
        <taxon>Tricholomatineae</taxon>
        <taxon>Lyophyllaceae</taxon>
        <taxon>Lyophyllum</taxon>
    </lineage>
</organism>
<dbReference type="GO" id="GO:0004092">
    <property type="term" value="F:carnitine O-acetyltransferase activity"/>
    <property type="evidence" value="ECO:0007669"/>
    <property type="project" value="TreeGrafter"/>
</dbReference>
<dbReference type="Gene3D" id="3.30.559.10">
    <property type="entry name" value="Chloramphenicol acetyltransferase-like domain"/>
    <property type="match status" value="1"/>
</dbReference>
<sequence length="606" mass="65396">MPPSPRSSPKSGTLLPATEVITPVRRLTTDPPVRVSFPVMMTPRDAPLRTLLLHGAAKASPADSHPAHAFRSFLLSRRDALFQCMALPSVLCTQSGGDQLTIAARVLHGVASIAAAPHDHLSVSATGQALDQEETDMFLETSRRVGLETDELVSSPGARHAVVWCEGHAFKLDVLNSAGVPVGERAIEAGLREIKTMATMRRTLTSVSVAWLSWNLARSEWLEARRMIEATGTNRKAFEVLDTALVTLALEGFEAPVDPAERLEAVRDGRGSVNRYADQVVGLVVFEDGVPGLVVDHAPVDGGIVNLFGNLVGTFHSSEEGGKRLQPVPLDLVIPSDLSFSIPAAPFTRAVRIANIARGLPQEIIDPIYTARLVPFMIHMAVQAAIRGTPSISMLSPFFVQPCSMRHFLKGRSDPTYPISSASFALVDALNSSDLGAVADARTFTTLFKQALRAHKTIIKAAKRGSGIGRHLAVLRYVIDQVAGSPAQERCDSAIPDAHLLRPLVEGWARFDQYKGPIVYVTGFDSSSGAGVKHGMGNLYTDDQLSCWYNLSADAHSNNMVVISLTLAGSGVFAREGTLDRLLDRISRAFATMARRVLLPHILNPR</sequence>
<evidence type="ECO:0000256" key="1">
    <source>
        <dbReference type="ARBA" id="ARBA00005232"/>
    </source>
</evidence>
<dbReference type="PANTHER" id="PTHR22589">
    <property type="entry name" value="CARNITINE O-ACYLTRANSFERASE"/>
    <property type="match status" value="1"/>
</dbReference>
<evidence type="ECO:0000259" key="5">
    <source>
        <dbReference type="Pfam" id="PF00755"/>
    </source>
</evidence>
<keyword evidence="3" id="KW-0012">Acyltransferase</keyword>
<comment type="similarity">
    <text evidence="1">Belongs to the carnitine/choline acetyltransferase family.</text>
</comment>
<keyword evidence="2" id="KW-0808">Transferase</keyword>
<feature type="domain" description="Choline/carnitine acyltransferase" evidence="5">
    <location>
        <begin position="97"/>
        <end position="342"/>
    </location>
</feature>
<protein>
    <recommendedName>
        <fullName evidence="5">Choline/carnitine acyltransferase domain-containing protein</fullName>
    </recommendedName>
</protein>
<name>A0A9P3Q012_LYOSH</name>
<dbReference type="PANTHER" id="PTHR22589:SF29">
    <property type="entry name" value="MITOCHONDRIAL CARNITINE O-ACETYLTRANSFERASE-RELATED"/>
    <property type="match status" value="1"/>
</dbReference>